<sequence>MEQVWGKVDAYITDKLIPKDDVLEQALTKNKQAGLPEIDVSPAQGKMLYLLAKTKNAKRILEIGTLGGYSTIWLARALEEDGELITLEAVSRHVEIAQQNISRAGLSERVIILQGKALDTLPQLKERDTLPFDLIFIDADKPNNPKYLKWALHFSKKGTVIIADNVIRNGAVLHASDQDERVKGTREFFDLLKQEPRIEATAIQTVGEKGYDGFVYGIVK</sequence>
<evidence type="ECO:0000313" key="4">
    <source>
        <dbReference type="EMBL" id="PIK25528.1"/>
    </source>
</evidence>
<dbReference type="CDD" id="cd02440">
    <property type="entry name" value="AdoMet_MTases"/>
    <property type="match status" value="1"/>
</dbReference>
<name>A0A2G8IPU3_BACPU</name>
<dbReference type="AlphaFoldDB" id="A0A2G8IPU3"/>
<dbReference type="InterPro" id="IPR050362">
    <property type="entry name" value="Cation-dep_OMT"/>
</dbReference>
<dbReference type="GO" id="GO:0032259">
    <property type="term" value="P:methylation"/>
    <property type="evidence" value="ECO:0007669"/>
    <property type="project" value="UniProtKB-KW"/>
</dbReference>
<reference evidence="4 5" key="1">
    <citation type="submission" date="2017-11" db="EMBL/GenBank/DDBJ databases">
        <title>Draft genome sequence of Bacillus pumilus 51_5il from lake Gorkoye (Russia: Novosibirsk region).</title>
        <authorList>
            <person name="Shipova A.A."/>
            <person name="Rozanov A.S."/>
            <person name="Bryanskaya A.V."/>
            <person name="Peltek S.E."/>
        </authorList>
    </citation>
    <scope>NUCLEOTIDE SEQUENCE [LARGE SCALE GENOMIC DNA]</scope>
    <source>
        <strain evidence="4 5">51_5il</strain>
    </source>
</reference>
<proteinExistence type="predicted"/>
<dbReference type="Gene3D" id="3.40.50.150">
    <property type="entry name" value="Vaccinia Virus protein VP39"/>
    <property type="match status" value="1"/>
</dbReference>
<dbReference type="PANTHER" id="PTHR10509:SF14">
    <property type="entry name" value="CAFFEOYL-COA O-METHYLTRANSFERASE 3-RELATED"/>
    <property type="match status" value="1"/>
</dbReference>
<accession>A0A2G8IPU3</accession>
<dbReference type="PANTHER" id="PTHR10509">
    <property type="entry name" value="O-METHYLTRANSFERASE-RELATED"/>
    <property type="match status" value="1"/>
</dbReference>
<keyword evidence="3" id="KW-0949">S-adenosyl-L-methionine</keyword>
<dbReference type="Proteomes" id="UP000230768">
    <property type="component" value="Unassembled WGS sequence"/>
</dbReference>
<comment type="caution">
    <text evidence="4">The sequence shown here is derived from an EMBL/GenBank/DDBJ whole genome shotgun (WGS) entry which is preliminary data.</text>
</comment>
<evidence type="ECO:0000256" key="1">
    <source>
        <dbReference type="ARBA" id="ARBA00022603"/>
    </source>
</evidence>
<evidence type="ECO:0000256" key="2">
    <source>
        <dbReference type="ARBA" id="ARBA00022679"/>
    </source>
</evidence>
<dbReference type="PROSITE" id="PS51682">
    <property type="entry name" value="SAM_OMT_I"/>
    <property type="match status" value="1"/>
</dbReference>
<protein>
    <submittedName>
        <fullName evidence="4">Methyltransferase</fullName>
    </submittedName>
</protein>
<dbReference type="InterPro" id="IPR029063">
    <property type="entry name" value="SAM-dependent_MTases_sf"/>
</dbReference>
<dbReference type="EMBL" id="PEKP01000033">
    <property type="protein sequence ID" value="PIK25528.1"/>
    <property type="molecule type" value="Genomic_DNA"/>
</dbReference>
<evidence type="ECO:0000313" key="5">
    <source>
        <dbReference type="Proteomes" id="UP000230768"/>
    </source>
</evidence>
<dbReference type="GO" id="GO:0008757">
    <property type="term" value="F:S-adenosylmethionine-dependent methyltransferase activity"/>
    <property type="evidence" value="ECO:0007669"/>
    <property type="project" value="TreeGrafter"/>
</dbReference>
<dbReference type="GO" id="GO:0008171">
    <property type="term" value="F:O-methyltransferase activity"/>
    <property type="evidence" value="ECO:0007669"/>
    <property type="project" value="InterPro"/>
</dbReference>
<dbReference type="SUPFAM" id="SSF53335">
    <property type="entry name" value="S-adenosyl-L-methionine-dependent methyltransferases"/>
    <property type="match status" value="1"/>
</dbReference>
<dbReference type="RefSeq" id="WP_099728651.1">
    <property type="nucleotide sequence ID" value="NZ_JASUAF010000015.1"/>
</dbReference>
<keyword evidence="1 4" id="KW-0489">Methyltransferase</keyword>
<evidence type="ECO:0000256" key="3">
    <source>
        <dbReference type="ARBA" id="ARBA00022691"/>
    </source>
</evidence>
<keyword evidence="2 4" id="KW-0808">Transferase</keyword>
<dbReference type="InterPro" id="IPR002935">
    <property type="entry name" value="SAM_O-MeTrfase"/>
</dbReference>
<dbReference type="Pfam" id="PF01596">
    <property type="entry name" value="Methyltransf_3"/>
    <property type="match status" value="1"/>
</dbReference>
<gene>
    <name evidence="4" type="ORF">CTV99_17585</name>
</gene>
<organism evidence="4 5">
    <name type="scientific">Bacillus pumilus</name>
    <name type="common">Bacillus mesentericus</name>
    <dbReference type="NCBI Taxonomy" id="1408"/>
    <lineage>
        <taxon>Bacteria</taxon>
        <taxon>Bacillati</taxon>
        <taxon>Bacillota</taxon>
        <taxon>Bacilli</taxon>
        <taxon>Bacillales</taxon>
        <taxon>Bacillaceae</taxon>
        <taxon>Bacillus</taxon>
    </lineage>
</organism>